<dbReference type="SUPFAM" id="SSF53597">
    <property type="entry name" value="Dihydrofolate reductase-like"/>
    <property type="match status" value="1"/>
</dbReference>
<dbReference type="EMBL" id="JADKMA010000086">
    <property type="protein sequence ID" value="MBO8193555.1"/>
    <property type="molecule type" value="Genomic_DNA"/>
</dbReference>
<dbReference type="RefSeq" id="WP_209240670.1">
    <property type="nucleotide sequence ID" value="NZ_JADKMA010000086.1"/>
</dbReference>
<sequence>MRKLVYYVAATIDGFIAGPQGEFDFFPVPDDISAAIFEELPETVPTHIQAALGLPDRPHQRFDTVLMGRGTYEPALREGITSPYAHLRQLVFSTSLPSDQDPAVEIVRDRDPVEVVRELKQQDSDSGSDSGSDSDSDPGGKDIWLAGGGKLAAELLPEIDELVVKRSPRVACAGIPLFDGTFTPTAFTPVSTRNFASGVSMTTYVQER</sequence>
<evidence type="ECO:0000256" key="1">
    <source>
        <dbReference type="SAM" id="MobiDB-lite"/>
    </source>
</evidence>
<dbReference type="InterPro" id="IPR050765">
    <property type="entry name" value="Riboflavin_Biosynth_HTPR"/>
</dbReference>
<dbReference type="PANTHER" id="PTHR38011:SF11">
    <property type="entry name" value="2,5-DIAMINO-6-RIBOSYLAMINO-4(3H)-PYRIMIDINONE 5'-PHOSPHATE REDUCTASE"/>
    <property type="match status" value="1"/>
</dbReference>
<accession>A0ABS3XDV6</accession>
<dbReference type="PANTHER" id="PTHR38011">
    <property type="entry name" value="DIHYDROFOLATE REDUCTASE FAMILY PROTEIN (AFU_ORTHOLOGUE AFUA_8G06820)"/>
    <property type="match status" value="1"/>
</dbReference>
<comment type="caution">
    <text evidence="2">The sequence shown here is derived from an EMBL/GenBank/DDBJ whole genome shotgun (WGS) entry which is preliminary data.</text>
</comment>
<feature type="region of interest" description="Disordered" evidence="1">
    <location>
        <begin position="119"/>
        <end position="143"/>
    </location>
</feature>
<dbReference type="Proteomes" id="UP001519064">
    <property type="component" value="Unassembled WGS sequence"/>
</dbReference>
<organism evidence="2 3">
    <name type="scientific">Streptomyces oryzae</name>
    <dbReference type="NCBI Taxonomy" id="1434886"/>
    <lineage>
        <taxon>Bacteria</taxon>
        <taxon>Bacillati</taxon>
        <taxon>Actinomycetota</taxon>
        <taxon>Actinomycetes</taxon>
        <taxon>Kitasatosporales</taxon>
        <taxon>Streptomycetaceae</taxon>
        <taxon>Streptomyces</taxon>
    </lineage>
</organism>
<protein>
    <submittedName>
        <fullName evidence="2">Dihydrofolate reductase</fullName>
    </submittedName>
</protein>
<name>A0ABS3XDV6_9ACTN</name>
<gene>
    <name evidence="2" type="ORF">ITI46_18090</name>
</gene>
<dbReference type="Gene3D" id="3.40.430.10">
    <property type="entry name" value="Dihydrofolate Reductase, subunit A"/>
    <property type="match status" value="1"/>
</dbReference>
<evidence type="ECO:0000313" key="2">
    <source>
        <dbReference type="EMBL" id="MBO8193555.1"/>
    </source>
</evidence>
<feature type="compositionally biased region" description="Low complexity" evidence="1">
    <location>
        <begin position="124"/>
        <end position="133"/>
    </location>
</feature>
<dbReference type="InterPro" id="IPR024072">
    <property type="entry name" value="DHFR-like_dom_sf"/>
</dbReference>
<keyword evidence="3" id="KW-1185">Reference proteome</keyword>
<evidence type="ECO:0000313" key="3">
    <source>
        <dbReference type="Proteomes" id="UP001519064"/>
    </source>
</evidence>
<reference evidence="2 3" key="1">
    <citation type="submission" date="2020-11" db="EMBL/GenBank/DDBJ databases">
        <title>Streptomyces spirodelae sp. nov., isolated from duckweed.</title>
        <authorList>
            <person name="Saimee Y."/>
            <person name="Duangmal K."/>
        </authorList>
    </citation>
    <scope>NUCLEOTIDE SEQUENCE [LARGE SCALE GENOMIC DNA]</scope>
    <source>
        <strain evidence="2 3">S16-07</strain>
    </source>
</reference>
<proteinExistence type="predicted"/>